<proteinExistence type="predicted"/>
<evidence type="ECO:0000313" key="1">
    <source>
        <dbReference type="EMBL" id="ATI18121.1"/>
    </source>
</evidence>
<evidence type="ECO:0000313" key="2">
    <source>
        <dbReference type="Proteomes" id="UP000259270"/>
    </source>
</evidence>
<organism evidence="1 2">
    <name type="scientific">Aeromonas phage AS-sw</name>
    <dbReference type="NCBI Taxonomy" id="2026113"/>
    <lineage>
        <taxon>Viruses</taxon>
        <taxon>Duplodnaviria</taxon>
        <taxon>Heunggongvirae</taxon>
        <taxon>Uroviricota</taxon>
        <taxon>Caudoviricetes</taxon>
        <taxon>Pantevenvirales</taxon>
        <taxon>Straboviridae</taxon>
        <taxon>Emmerichvirinae</taxon>
        <taxon>Ceceduovirus</taxon>
        <taxon>Ceceduovirus assw</taxon>
    </lineage>
</organism>
<dbReference type="EMBL" id="MF498775">
    <property type="protein sequence ID" value="ATI18121.1"/>
    <property type="molecule type" value="Genomic_DNA"/>
</dbReference>
<accession>A0A291LFK7</accession>
<dbReference type="KEGG" id="vg:55604841"/>
<keyword evidence="2" id="KW-1185">Reference proteome</keyword>
<dbReference type="RefSeq" id="YP_009834773.1">
    <property type="nucleotide sequence ID" value="NC_048674.1"/>
</dbReference>
<protein>
    <submittedName>
        <fullName evidence="1">Uncharacterized protein</fullName>
    </submittedName>
</protein>
<dbReference type="GeneID" id="55604841"/>
<sequence>MDTTSFIEPLLGKTQTIKSIYYSFVDKGYADPQYNLFVPIEKLSSTGHKVKMKVANTSSNLAFTYEDDSGILNVYIDGEVDFVPKVYIVNGKVQNSKGE</sequence>
<reference evidence="1 2" key="1">
    <citation type="submission" date="2017-07" db="EMBL/GenBank/DDBJ databases">
        <title>In vitro design and evaluation of phage cocktails against multidrug-resistant Aeromonas salmonicida.</title>
        <authorList>
            <person name="Chen L."/>
            <person name="Yuan S."/>
            <person name="Ma Y."/>
        </authorList>
    </citation>
    <scope>NUCLEOTIDE SEQUENCE [LARGE SCALE GENOMIC DNA]</scope>
</reference>
<dbReference type="Proteomes" id="UP000259270">
    <property type="component" value="Segment"/>
</dbReference>
<name>A0A291LFK7_9CAUD</name>